<keyword evidence="1 3" id="KW-0812">Transmembrane</keyword>
<feature type="transmembrane region" description="Helical" evidence="1">
    <location>
        <begin position="113"/>
        <end position="132"/>
    </location>
</feature>
<evidence type="ECO:0000313" key="3">
    <source>
        <dbReference type="EMBL" id="CDO59088.1"/>
    </source>
</evidence>
<feature type="transmembrane region" description="Helical" evidence="1">
    <location>
        <begin position="62"/>
        <end position="86"/>
    </location>
</feature>
<dbReference type="EMBL" id="HG966617">
    <property type="protein sequence ID" value="CDO59088.1"/>
    <property type="molecule type" value="Genomic_DNA"/>
</dbReference>
<feature type="transmembrane region" description="Helical" evidence="1">
    <location>
        <begin position="271"/>
        <end position="288"/>
    </location>
</feature>
<sequence>MLVEALSRKTSGKAVIREIDGLRFFAIMAVLTAHSWGTFVPYSGLTYDLEKFTTIDAVLMRVFLQGKLGVFLFFTISGFVLALPWARHALSGGPSLPIGRFYLKRLTRLEPPYVLCMVGYYIALSAVGRLSYSGDFDNLIASLLYSHNIVYGTGSTIYLAAWSLEVEFQFYVLAPLIFTGLFALGQGARRVTMLACILIWSWAPQTLHGWEWPDTILTYAHYFIAGVLLADVYVSGQLFFGGKSRWFDFLALASFVLILFVFGQIDRNPAAQLGYVAGYAGLFVASFRSLGFRRFVTWVPVVIIGGMCYSIYLLHGRVMTFVTVYLVNGVKLSGSYAVDQLIMIVLLVPLCLAVSAVFFVLIERPTMDSRWPERLRNWFMARARSVGARL</sequence>
<dbReference type="InterPro" id="IPR002656">
    <property type="entry name" value="Acyl_transf_3_dom"/>
</dbReference>
<dbReference type="PANTHER" id="PTHR23028">
    <property type="entry name" value="ACETYLTRANSFERASE"/>
    <property type="match status" value="1"/>
</dbReference>
<dbReference type="OrthoDB" id="9796461at2"/>
<keyword evidence="1" id="KW-1133">Transmembrane helix</keyword>
<dbReference type="STRING" id="1458461.BN1012_Phect874"/>
<feature type="transmembrane region" description="Helical" evidence="1">
    <location>
        <begin position="21"/>
        <end position="42"/>
    </location>
</feature>
<dbReference type="GO" id="GO:0009103">
    <property type="term" value="P:lipopolysaccharide biosynthetic process"/>
    <property type="evidence" value="ECO:0007669"/>
    <property type="project" value="TreeGrafter"/>
</dbReference>
<keyword evidence="4" id="KW-1185">Reference proteome</keyword>
<keyword evidence="1" id="KW-0472">Membrane</keyword>
<dbReference type="GO" id="GO:0016020">
    <property type="term" value="C:membrane"/>
    <property type="evidence" value="ECO:0007669"/>
    <property type="project" value="TreeGrafter"/>
</dbReference>
<dbReference type="PANTHER" id="PTHR23028:SF53">
    <property type="entry name" value="ACYL_TRANSF_3 DOMAIN-CONTAINING PROTEIN"/>
    <property type="match status" value="1"/>
</dbReference>
<proteinExistence type="predicted"/>
<accession>X5M7G3</accession>
<dbReference type="GO" id="GO:0016747">
    <property type="term" value="F:acyltransferase activity, transferring groups other than amino-acyl groups"/>
    <property type="evidence" value="ECO:0007669"/>
    <property type="project" value="InterPro"/>
</dbReference>
<name>X5M7G3_9HYPH</name>
<organism evidence="3 4">
    <name type="scientific">Candidatus Phaeomarinibacter ectocarpi</name>
    <dbReference type="NCBI Taxonomy" id="1458461"/>
    <lineage>
        <taxon>Bacteria</taxon>
        <taxon>Pseudomonadati</taxon>
        <taxon>Pseudomonadota</taxon>
        <taxon>Alphaproteobacteria</taxon>
        <taxon>Hyphomicrobiales</taxon>
        <taxon>Parvibaculaceae</taxon>
        <taxon>Candidatus Phaeomarinibacter</taxon>
    </lineage>
</organism>
<feature type="transmembrane region" description="Helical" evidence="1">
    <location>
        <begin position="295"/>
        <end position="315"/>
    </location>
</feature>
<dbReference type="Proteomes" id="UP000032160">
    <property type="component" value="Chromosome I"/>
</dbReference>
<dbReference type="AlphaFoldDB" id="X5M7G3"/>
<evidence type="ECO:0000256" key="1">
    <source>
        <dbReference type="SAM" id="Phobius"/>
    </source>
</evidence>
<dbReference type="RefSeq" id="WP_043949851.1">
    <property type="nucleotide sequence ID" value="NZ_HG966617.1"/>
</dbReference>
<feature type="domain" description="Acyltransferase 3" evidence="2">
    <location>
        <begin position="17"/>
        <end position="358"/>
    </location>
</feature>
<gene>
    <name evidence="3" type="ORF">BN1012_Phect874</name>
</gene>
<keyword evidence="3" id="KW-0012">Acyltransferase</keyword>
<feature type="transmembrane region" description="Helical" evidence="1">
    <location>
        <begin position="246"/>
        <end position="265"/>
    </location>
</feature>
<feature type="transmembrane region" description="Helical" evidence="1">
    <location>
        <begin position="341"/>
        <end position="362"/>
    </location>
</feature>
<reference evidence="3 4" key="1">
    <citation type="journal article" date="2014" name="Front. Genet.">
        <title>Genome and metabolic network of "Candidatus Phaeomarinobacter ectocarpi" Ec32, a new candidate genus of Alphaproteobacteria frequently associated with brown algae.</title>
        <authorList>
            <person name="Dittami S.M."/>
            <person name="Barbeyron T."/>
            <person name="Boyen C."/>
            <person name="Cambefort J."/>
            <person name="Collet G."/>
            <person name="Delage L."/>
            <person name="Gobet A."/>
            <person name="Groisillier A."/>
            <person name="Leblanc C."/>
            <person name="Michel G."/>
            <person name="Scornet D."/>
            <person name="Siegel A."/>
            <person name="Tapia J.E."/>
            <person name="Tonon T."/>
        </authorList>
    </citation>
    <scope>NUCLEOTIDE SEQUENCE [LARGE SCALE GENOMIC DNA]</scope>
    <source>
        <strain evidence="3 4">Ec32</strain>
    </source>
</reference>
<dbReference type="HOGENOM" id="CLU_005679_1_4_5"/>
<feature type="transmembrane region" description="Helical" evidence="1">
    <location>
        <begin position="216"/>
        <end position="234"/>
    </location>
</feature>
<dbReference type="InterPro" id="IPR050879">
    <property type="entry name" value="Acyltransferase_3"/>
</dbReference>
<keyword evidence="3" id="KW-0808">Transferase</keyword>
<feature type="transmembrane region" description="Helical" evidence="1">
    <location>
        <begin position="168"/>
        <end position="184"/>
    </location>
</feature>
<dbReference type="KEGG" id="pect:BN1012_Phect874"/>
<protein>
    <submittedName>
        <fullName evidence="3">Putative transmembrane acyltransferase</fullName>
    </submittedName>
</protein>
<dbReference type="Pfam" id="PF01757">
    <property type="entry name" value="Acyl_transf_3"/>
    <property type="match status" value="1"/>
</dbReference>
<evidence type="ECO:0000259" key="2">
    <source>
        <dbReference type="Pfam" id="PF01757"/>
    </source>
</evidence>
<evidence type="ECO:0000313" key="4">
    <source>
        <dbReference type="Proteomes" id="UP000032160"/>
    </source>
</evidence>